<evidence type="ECO:0000256" key="1">
    <source>
        <dbReference type="SAM" id="MobiDB-lite"/>
    </source>
</evidence>
<dbReference type="InterPro" id="IPR036691">
    <property type="entry name" value="Endo/exonu/phosph_ase_sf"/>
</dbReference>
<dbReference type="Proteomes" id="UP001627154">
    <property type="component" value="Unassembled WGS sequence"/>
</dbReference>
<dbReference type="AlphaFoldDB" id="A0ABD2W6Q2"/>
<gene>
    <name evidence="2" type="ORF">TKK_016588</name>
</gene>
<feature type="region of interest" description="Disordered" evidence="1">
    <location>
        <begin position="1"/>
        <end position="29"/>
    </location>
</feature>
<sequence>MCRGDKPPNMGEAPYGVSNADRSPHGGYTPWPRHWERTRRGSAYHPTSLEVVDGWGDGVRPAPEATTQGQNASNNRIVILQINAAHAKEVTHEIQLQAVETGIHVATIQEPYVQIDFLPGMGLHVSTVFEKQYHNKKTGATISCFAKEITKLKLTELCEHNVSCVELTGSVSETIVSELLSL</sequence>
<organism evidence="2 3">
    <name type="scientific">Trichogramma kaykai</name>
    <dbReference type="NCBI Taxonomy" id="54128"/>
    <lineage>
        <taxon>Eukaryota</taxon>
        <taxon>Metazoa</taxon>
        <taxon>Ecdysozoa</taxon>
        <taxon>Arthropoda</taxon>
        <taxon>Hexapoda</taxon>
        <taxon>Insecta</taxon>
        <taxon>Pterygota</taxon>
        <taxon>Neoptera</taxon>
        <taxon>Endopterygota</taxon>
        <taxon>Hymenoptera</taxon>
        <taxon>Apocrita</taxon>
        <taxon>Proctotrupomorpha</taxon>
        <taxon>Chalcidoidea</taxon>
        <taxon>Trichogrammatidae</taxon>
        <taxon>Trichogramma</taxon>
    </lineage>
</organism>
<comment type="caution">
    <text evidence="2">The sequence shown here is derived from an EMBL/GenBank/DDBJ whole genome shotgun (WGS) entry which is preliminary data.</text>
</comment>
<evidence type="ECO:0000313" key="2">
    <source>
        <dbReference type="EMBL" id="KAL3388359.1"/>
    </source>
</evidence>
<keyword evidence="3" id="KW-1185">Reference proteome</keyword>
<dbReference type="EMBL" id="JBJJXI010000134">
    <property type="protein sequence ID" value="KAL3388359.1"/>
    <property type="molecule type" value="Genomic_DNA"/>
</dbReference>
<evidence type="ECO:0000313" key="3">
    <source>
        <dbReference type="Proteomes" id="UP001627154"/>
    </source>
</evidence>
<accession>A0ABD2W6Q2</accession>
<protein>
    <submittedName>
        <fullName evidence="2">Uncharacterized protein</fullName>
    </submittedName>
</protein>
<proteinExistence type="predicted"/>
<reference evidence="2 3" key="1">
    <citation type="journal article" date="2024" name="bioRxiv">
        <title>A reference genome for Trichogramma kaykai: A tiny desert-dwelling parasitoid wasp with competing sex-ratio distorters.</title>
        <authorList>
            <person name="Culotta J."/>
            <person name="Lindsey A.R."/>
        </authorList>
    </citation>
    <scope>NUCLEOTIDE SEQUENCE [LARGE SCALE GENOMIC DNA]</scope>
    <source>
        <strain evidence="2 3">KSX58</strain>
    </source>
</reference>
<dbReference type="Gene3D" id="3.60.10.10">
    <property type="entry name" value="Endonuclease/exonuclease/phosphatase"/>
    <property type="match status" value="1"/>
</dbReference>
<name>A0ABD2W6Q2_9HYME</name>